<evidence type="ECO:0000313" key="3">
    <source>
        <dbReference type="EMBL" id="CAF1352908.1"/>
    </source>
</evidence>
<name>A0A814R856_9BILA</name>
<evidence type="ECO:0000256" key="1">
    <source>
        <dbReference type="SAM" id="SignalP"/>
    </source>
</evidence>
<protein>
    <submittedName>
        <fullName evidence="2">Uncharacterized protein</fullName>
    </submittedName>
</protein>
<dbReference type="EMBL" id="CAJNOL010001405">
    <property type="protein sequence ID" value="CAF1352908.1"/>
    <property type="molecule type" value="Genomic_DNA"/>
</dbReference>
<comment type="caution">
    <text evidence="2">The sequence shown here is derived from an EMBL/GenBank/DDBJ whole genome shotgun (WGS) entry which is preliminary data.</text>
</comment>
<keyword evidence="5" id="KW-1185">Reference proteome</keyword>
<dbReference type="EMBL" id="CAJNOH010000818">
    <property type="protein sequence ID" value="CAF1129972.1"/>
    <property type="molecule type" value="Genomic_DNA"/>
</dbReference>
<proteinExistence type="predicted"/>
<reference evidence="2" key="1">
    <citation type="submission" date="2021-02" db="EMBL/GenBank/DDBJ databases">
        <authorList>
            <person name="Nowell W R."/>
        </authorList>
    </citation>
    <scope>NUCLEOTIDE SEQUENCE</scope>
</reference>
<evidence type="ECO:0000313" key="2">
    <source>
        <dbReference type="EMBL" id="CAF1129972.1"/>
    </source>
</evidence>
<evidence type="ECO:0000313" key="5">
    <source>
        <dbReference type="Proteomes" id="UP000663870"/>
    </source>
</evidence>
<dbReference type="Proteomes" id="UP000663870">
    <property type="component" value="Unassembled WGS sequence"/>
</dbReference>
<feature type="chain" id="PRO_5044131984" evidence="1">
    <location>
        <begin position="21"/>
        <end position="155"/>
    </location>
</feature>
<sequence length="155" mass="16863">MQSVGWLIFVLALLVLVVNGESVKSNVLSISSGTSFGECIGYCRKSITVTSTPPQVSISKKANFNQASYPPVYATVPLTSSELVSLVNLVNIEIFQSLDDRIGCPDCADGGAEWVQIIWANGSKRVTFENGKTVKGIEKLIAKLRQMRQAYLSEM</sequence>
<organism evidence="2 4">
    <name type="scientific">Rotaria sordida</name>
    <dbReference type="NCBI Taxonomy" id="392033"/>
    <lineage>
        <taxon>Eukaryota</taxon>
        <taxon>Metazoa</taxon>
        <taxon>Spiralia</taxon>
        <taxon>Gnathifera</taxon>
        <taxon>Rotifera</taxon>
        <taxon>Eurotatoria</taxon>
        <taxon>Bdelloidea</taxon>
        <taxon>Philodinida</taxon>
        <taxon>Philodinidae</taxon>
        <taxon>Rotaria</taxon>
    </lineage>
</organism>
<evidence type="ECO:0000313" key="4">
    <source>
        <dbReference type="Proteomes" id="UP000663854"/>
    </source>
</evidence>
<gene>
    <name evidence="3" type="ORF">JXQ802_LOCUS32192</name>
    <name evidence="2" type="ORF">PYM288_LOCUS21157</name>
</gene>
<accession>A0A814R856</accession>
<dbReference type="Proteomes" id="UP000663854">
    <property type="component" value="Unassembled WGS sequence"/>
</dbReference>
<feature type="signal peptide" evidence="1">
    <location>
        <begin position="1"/>
        <end position="20"/>
    </location>
</feature>
<dbReference type="AlphaFoldDB" id="A0A814R856"/>
<keyword evidence="1" id="KW-0732">Signal</keyword>